<keyword evidence="1" id="KW-0677">Repeat</keyword>
<comment type="caution">
    <text evidence="3">The sequence shown here is derived from an EMBL/GenBank/DDBJ whole genome shotgun (WGS) entry which is preliminary data.</text>
</comment>
<sequence length="89" mass="10061">MAIIFERYAKVTGCKIPVIREASIYENKENIGTEYRVAVKVMQQAGIMMGIDGNKFNPKGNATRAEVSTMSSADILSWLLHRKRHKALY</sequence>
<dbReference type="Pfam" id="PF00395">
    <property type="entry name" value="SLH"/>
    <property type="match status" value="1"/>
</dbReference>
<dbReference type="BioCyc" id="EBAC796937-HMP:GMGH-149-MONOMER"/>
<name>G9WXR0_9FIRM</name>
<organism evidence="3 4">
    <name type="scientific">Peptoanaerobacter stomatis</name>
    <dbReference type="NCBI Taxonomy" id="796937"/>
    <lineage>
        <taxon>Bacteria</taxon>
        <taxon>Bacillati</taxon>
        <taxon>Bacillota</taxon>
        <taxon>Clostridia</taxon>
        <taxon>Peptostreptococcales</taxon>
        <taxon>Filifactoraceae</taxon>
        <taxon>Peptoanaerobacter</taxon>
    </lineage>
</organism>
<feature type="domain" description="SLH" evidence="2">
    <location>
        <begin position="38"/>
        <end position="67"/>
    </location>
</feature>
<evidence type="ECO:0000313" key="4">
    <source>
        <dbReference type="Proteomes" id="UP000006437"/>
    </source>
</evidence>
<evidence type="ECO:0000313" key="3">
    <source>
        <dbReference type="EMBL" id="EHL16907.1"/>
    </source>
</evidence>
<gene>
    <name evidence="3" type="ORF">HMPREF9629_00149</name>
</gene>
<dbReference type="EMBL" id="AFZE01000001">
    <property type="protein sequence ID" value="EHL16907.1"/>
    <property type="molecule type" value="Genomic_DNA"/>
</dbReference>
<dbReference type="HOGENOM" id="CLU_2451986_0_0_9"/>
<protein>
    <recommendedName>
        <fullName evidence="2">SLH domain-containing protein</fullName>
    </recommendedName>
</protein>
<accession>G9WXR0</accession>
<dbReference type="InterPro" id="IPR001119">
    <property type="entry name" value="SLH_dom"/>
</dbReference>
<reference evidence="3 4" key="1">
    <citation type="submission" date="2011-08" db="EMBL/GenBank/DDBJ databases">
        <title>The Genome Sequence of Eubacteriaceae bacterium ACC19a.</title>
        <authorList>
            <consortium name="The Broad Institute Genome Sequencing Platform"/>
            <person name="Earl A."/>
            <person name="Ward D."/>
            <person name="Feldgarden M."/>
            <person name="Gevers D."/>
            <person name="Sizova M."/>
            <person name="Hazen A."/>
            <person name="Epstein S."/>
            <person name="Young S.K."/>
            <person name="Zeng Q."/>
            <person name="Gargeya S."/>
            <person name="Fitzgerald M."/>
            <person name="Haas B."/>
            <person name="Abouelleil A."/>
            <person name="Alvarado L."/>
            <person name="Arachchi H.M."/>
            <person name="Berlin A."/>
            <person name="Brown A."/>
            <person name="Chapman S.B."/>
            <person name="Chen Z."/>
            <person name="Dunbar C."/>
            <person name="Freedman E."/>
            <person name="Gearin G."/>
            <person name="Gellesch M."/>
            <person name="Goldberg J."/>
            <person name="Griggs A."/>
            <person name="Gujja S."/>
            <person name="Heiman D."/>
            <person name="Howarth C."/>
            <person name="Larson L."/>
            <person name="Lui A."/>
            <person name="MacDonald P.J.P."/>
            <person name="Montmayeur A."/>
            <person name="Murphy C."/>
            <person name="Neiman D."/>
            <person name="Pearson M."/>
            <person name="Priest M."/>
            <person name="Roberts A."/>
            <person name="Saif S."/>
            <person name="Shea T."/>
            <person name="Shenoy N."/>
            <person name="Sisk P."/>
            <person name="Stolte C."/>
            <person name="Sykes S."/>
            <person name="Wortman J."/>
            <person name="Nusbaum C."/>
            <person name="Birren B."/>
        </authorList>
    </citation>
    <scope>NUCLEOTIDE SEQUENCE [LARGE SCALE GENOMIC DNA]</scope>
    <source>
        <strain evidence="3 4">ACC19a</strain>
    </source>
</reference>
<dbReference type="RefSeq" id="WP_009524386.1">
    <property type="nucleotide sequence ID" value="NZ_JH414546.1"/>
</dbReference>
<dbReference type="Proteomes" id="UP000006437">
    <property type="component" value="Unassembled WGS sequence"/>
</dbReference>
<proteinExistence type="predicted"/>
<evidence type="ECO:0000259" key="2">
    <source>
        <dbReference type="Pfam" id="PF00395"/>
    </source>
</evidence>
<dbReference type="AlphaFoldDB" id="G9WXR0"/>
<evidence type="ECO:0000256" key="1">
    <source>
        <dbReference type="ARBA" id="ARBA00022737"/>
    </source>
</evidence>